<evidence type="ECO:0000313" key="3">
    <source>
        <dbReference type="Proteomes" id="UP000770785"/>
    </source>
</evidence>
<feature type="chain" id="PRO_5047347099" description="Outer membrane protein beta-barrel domain-containing protein" evidence="1">
    <location>
        <begin position="29"/>
        <end position="239"/>
    </location>
</feature>
<accession>A0ABX0XE79</accession>
<evidence type="ECO:0008006" key="4">
    <source>
        <dbReference type="Google" id="ProtNLM"/>
    </source>
</evidence>
<proteinExistence type="predicted"/>
<evidence type="ECO:0000256" key="1">
    <source>
        <dbReference type="SAM" id="SignalP"/>
    </source>
</evidence>
<protein>
    <recommendedName>
        <fullName evidence="4">Outer membrane protein beta-barrel domain-containing protein</fullName>
    </recommendedName>
</protein>
<sequence>MKFSKSIHNQFTLLMAWLTFALALPAGADAQTQRRRIAVEIGYGVHQEAINALDGFEEVEFYEAAKEVLPITLGLNYRFTKRMSLYADYTQSAHYYSLSGSAGDQQQFSALTLGIMPLSGFLEFGLGYSRFNRENTILSKNGSQRESLTSETVHGANMRLRFDIKICEGLSVYAGAMLYGTLPASETNELDVFANGNVGVQFYLLGKDKKYVSRKERRLLREMRRERDLEELRELEEGA</sequence>
<comment type="caution">
    <text evidence="2">The sequence shown here is derived from an EMBL/GenBank/DDBJ whole genome shotgun (WGS) entry which is preliminary data.</text>
</comment>
<keyword evidence="3" id="KW-1185">Reference proteome</keyword>
<gene>
    <name evidence="2" type="ORF">GGR27_003140</name>
</gene>
<dbReference type="Proteomes" id="UP000770785">
    <property type="component" value="Unassembled WGS sequence"/>
</dbReference>
<feature type="signal peptide" evidence="1">
    <location>
        <begin position="1"/>
        <end position="28"/>
    </location>
</feature>
<dbReference type="EMBL" id="JAATJH010000005">
    <property type="protein sequence ID" value="NJC27623.1"/>
    <property type="molecule type" value="Genomic_DNA"/>
</dbReference>
<name>A0ABX0XE79_9BACT</name>
<dbReference type="RefSeq" id="WP_168038886.1">
    <property type="nucleotide sequence ID" value="NZ_JAATJH010000005.1"/>
</dbReference>
<reference evidence="2 3" key="1">
    <citation type="submission" date="2020-03" db="EMBL/GenBank/DDBJ databases">
        <title>Genomic Encyclopedia of Type Strains, Phase IV (KMG-IV): sequencing the most valuable type-strain genomes for metagenomic binning, comparative biology and taxonomic classification.</title>
        <authorList>
            <person name="Goeker M."/>
        </authorList>
    </citation>
    <scope>NUCLEOTIDE SEQUENCE [LARGE SCALE GENOMIC DNA]</scope>
    <source>
        <strain evidence="2 3">DSM 105096</strain>
    </source>
</reference>
<organism evidence="2 3">
    <name type="scientific">Neolewinella antarctica</name>
    <dbReference type="NCBI Taxonomy" id="442734"/>
    <lineage>
        <taxon>Bacteria</taxon>
        <taxon>Pseudomonadati</taxon>
        <taxon>Bacteroidota</taxon>
        <taxon>Saprospiria</taxon>
        <taxon>Saprospirales</taxon>
        <taxon>Lewinellaceae</taxon>
        <taxon>Neolewinella</taxon>
    </lineage>
</organism>
<evidence type="ECO:0000313" key="2">
    <source>
        <dbReference type="EMBL" id="NJC27623.1"/>
    </source>
</evidence>
<keyword evidence="1" id="KW-0732">Signal</keyword>